<accession>W5JCD1</accession>
<feature type="compositionally biased region" description="Polar residues" evidence="2">
    <location>
        <begin position="493"/>
        <end position="508"/>
    </location>
</feature>
<evidence type="ECO:0000256" key="2">
    <source>
        <dbReference type="SAM" id="MobiDB-lite"/>
    </source>
</evidence>
<dbReference type="VEuPathDB" id="VectorBase:ADAC007830"/>
<feature type="compositionally biased region" description="Low complexity" evidence="2">
    <location>
        <begin position="49"/>
        <end position="80"/>
    </location>
</feature>
<feature type="region of interest" description="Disordered" evidence="2">
    <location>
        <begin position="493"/>
        <end position="520"/>
    </location>
</feature>
<dbReference type="STRING" id="43151.W5JCD1"/>
<feature type="region of interest" description="Disordered" evidence="2">
    <location>
        <begin position="1"/>
        <end position="82"/>
    </location>
</feature>
<proteinExistence type="predicted"/>
<evidence type="ECO:0000313" key="3">
    <source>
        <dbReference type="EMBL" id="ETN60545.1"/>
    </source>
</evidence>
<reference evidence="3" key="3">
    <citation type="journal article" date="2013" name="Nucleic Acids Res.">
        <title>The genome of Anopheles darlingi, the main neotropical malaria vector.</title>
        <authorList>
            <person name="Marinotti O."/>
            <person name="Cerqueira G.C."/>
            <person name="de Almeida L.G."/>
            <person name="Ferro M.I."/>
            <person name="Loreto E.L."/>
            <person name="Zaha A."/>
            <person name="Teixeira S.M."/>
            <person name="Wespiser A.R."/>
            <person name="Almeida E Silva A."/>
            <person name="Schlindwein A.D."/>
            <person name="Pacheco A.C."/>
            <person name="Silva A.L."/>
            <person name="Graveley B.R."/>
            <person name="Walenz B.P."/>
            <person name="Lima Bde A."/>
            <person name="Ribeiro C.A."/>
            <person name="Nunes-Silva C.G."/>
            <person name="de Carvalho C.R."/>
            <person name="Soares C.M."/>
            <person name="de Menezes C.B."/>
            <person name="Matiolli C."/>
            <person name="Caffrey D."/>
            <person name="Araujo D.A."/>
            <person name="de Oliveira D.M."/>
            <person name="Golenbock D."/>
            <person name="Grisard E.C."/>
            <person name="Fantinatti-Garboggini F."/>
            <person name="de Carvalho F.M."/>
            <person name="Barcellos F.G."/>
            <person name="Prosdocimi F."/>
            <person name="May G."/>
            <person name="Azevedo Junior G.M."/>
            <person name="Guimaraes G.M."/>
            <person name="Goldman G.H."/>
            <person name="Padilha I.Q."/>
            <person name="Batista Jda S."/>
            <person name="Ferro J.A."/>
            <person name="Ribeiro J.M."/>
            <person name="Fietto J.L."/>
            <person name="Dabbas K.M."/>
            <person name="Cerdeira L."/>
            <person name="Agnez-Lima L.F."/>
            <person name="Brocchi M."/>
            <person name="de Carvalho M.O."/>
            <person name="Teixeira Mde M."/>
            <person name="Diniz Maia Mde M."/>
            <person name="Goldman M.H."/>
            <person name="Cruz Schneider M.P."/>
            <person name="Felipe M.S."/>
            <person name="Hungria M."/>
            <person name="Nicolas M.F."/>
            <person name="Pereira M."/>
            <person name="Montes M.A."/>
            <person name="Cantao M.E."/>
            <person name="Vincentz M."/>
            <person name="Rafael M.S."/>
            <person name="Silverman N."/>
            <person name="Stoco P.H."/>
            <person name="Souza R.C."/>
            <person name="Vicentini R."/>
            <person name="Gazzinelli R.T."/>
            <person name="Neves Rde O."/>
            <person name="Silva R."/>
            <person name="Astolfi-Filho S."/>
            <person name="Maciel T.E."/>
            <person name="Urmenyi T.P."/>
            <person name="Tadei W.P."/>
            <person name="Camargo E.P."/>
            <person name="de Vasconcelos A.T."/>
        </authorList>
    </citation>
    <scope>NUCLEOTIDE SEQUENCE</scope>
</reference>
<keyword evidence="1" id="KW-0175">Coiled coil</keyword>
<reference evidence="4" key="4">
    <citation type="submission" date="2015-06" db="UniProtKB">
        <authorList>
            <consortium name="EnsemblMetazoa"/>
        </authorList>
    </citation>
    <scope>IDENTIFICATION</scope>
</reference>
<dbReference type="EMBL" id="ADMH02001910">
    <property type="protein sequence ID" value="ETN60545.1"/>
    <property type="molecule type" value="Genomic_DNA"/>
</dbReference>
<evidence type="ECO:0000256" key="1">
    <source>
        <dbReference type="SAM" id="Coils"/>
    </source>
</evidence>
<dbReference type="EnsemblMetazoa" id="ADAC007830-RA">
    <property type="protein sequence ID" value="ADAC007830-PA"/>
    <property type="gene ID" value="ADAC007830"/>
</dbReference>
<dbReference type="AlphaFoldDB" id="W5JCD1"/>
<dbReference type="Proteomes" id="UP000000673">
    <property type="component" value="Unassembled WGS sequence"/>
</dbReference>
<feature type="compositionally biased region" description="Low complexity" evidence="2">
    <location>
        <begin position="100"/>
        <end position="110"/>
    </location>
</feature>
<reference evidence="3 5" key="1">
    <citation type="journal article" date="2010" name="BMC Genomics">
        <title>Combination of measures distinguishes pre-miRNAs from other stem-loops in the genome of the newly sequenced Anopheles darlingi.</title>
        <authorList>
            <person name="Mendes N.D."/>
            <person name="Freitas A.T."/>
            <person name="Vasconcelos A.T."/>
            <person name="Sagot M.F."/>
        </authorList>
    </citation>
    <scope>NUCLEOTIDE SEQUENCE</scope>
</reference>
<gene>
    <name evidence="3" type="ORF">AND_007830</name>
</gene>
<feature type="region of interest" description="Disordered" evidence="2">
    <location>
        <begin position="94"/>
        <end position="115"/>
    </location>
</feature>
<evidence type="ECO:0000313" key="5">
    <source>
        <dbReference type="Proteomes" id="UP000000673"/>
    </source>
</evidence>
<keyword evidence="5" id="KW-1185">Reference proteome</keyword>
<reference evidence="3" key="2">
    <citation type="submission" date="2010-05" db="EMBL/GenBank/DDBJ databases">
        <authorList>
            <person name="Almeida L.G."/>
            <person name="Nicolas M.F."/>
            <person name="Souza R.C."/>
            <person name="Vasconcelos A.T.R."/>
        </authorList>
    </citation>
    <scope>NUCLEOTIDE SEQUENCE</scope>
</reference>
<organism evidence="3">
    <name type="scientific">Anopheles darlingi</name>
    <name type="common">Mosquito</name>
    <dbReference type="NCBI Taxonomy" id="43151"/>
    <lineage>
        <taxon>Eukaryota</taxon>
        <taxon>Metazoa</taxon>
        <taxon>Ecdysozoa</taxon>
        <taxon>Arthropoda</taxon>
        <taxon>Hexapoda</taxon>
        <taxon>Insecta</taxon>
        <taxon>Pterygota</taxon>
        <taxon>Neoptera</taxon>
        <taxon>Endopterygota</taxon>
        <taxon>Diptera</taxon>
        <taxon>Nematocera</taxon>
        <taxon>Culicoidea</taxon>
        <taxon>Culicidae</taxon>
        <taxon>Anophelinae</taxon>
        <taxon>Anopheles</taxon>
    </lineage>
</organism>
<protein>
    <submittedName>
        <fullName evidence="3 4">Uncharacterized protein</fullName>
    </submittedName>
</protein>
<sequence>MSWRGPSGVYRRKPDLTTDRDRELNELNESAEGIKKDNTNTTSRIPFASISSSGSTSSSNTSSTTKVTTSVKHESTTSTSNQWSIAAGSDIVARNIGPVPSSSTSTTAKPSTKRQISLDEFQRLVAKVNDEIQLLRNQSINLSRTYDDLVQRYNERISQLSIQMDDGTERTPGAPQIVTTTGVPSVSLANNQFPPLMTDNDRQQPNYLTNICGNNYYNYIHYYMYPLTEEQMNLVAAQQGRKGGGIVHQLAAGRQAESDNELDQRYDSAASSDSWQPASFYPRNVASVNGPDVPAPPPFSSAATLIPTQSTPKRLEEFLARHKITLDPVLLATSPPIPITTTPIPLEKVLTVEHPPHLALAIPTTAKPVPGNSRNGWDGFDFQFVRKAMESKRRAEADGETERPKARFFRDTCASCDASGAALELPGLPPPDVTPESNSSDSGIMLAIVLWHARPISSSSTAAPPVSGTKQLIIIHPAIDTLAAFWNGFQGTESPSGSINAQRTTTKRPPSVPAPETDVPPEYYDALQELLSKAKEANLQL</sequence>
<feature type="coiled-coil region" evidence="1">
    <location>
        <begin position="118"/>
        <end position="170"/>
    </location>
</feature>
<name>W5JCD1_ANODA</name>
<evidence type="ECO:0000313" key="4">
    <source>
        <dbReference type="EnsemblMetazoa" id="ADAC007830-PA"/>
    </source>
</evidence>
<feature type="compositionally biased region" description="Basic and acidic residues" evidence="2">
    <location>
        <begin position="12"/>
        <end position="25"/>
    </location>
</feature>
<dbReference type="HOGENOM" id="CLU_503640_0_0_1"/>